<evidence type="ECO:0000256" key="6">
    <source>
        <dbReference type="SAM" id="SignalP"/>
    </source>
</evidence>
<dbReference type="PANTHER" id="PTHR30026">
    <property type="entry name" value="OUTER MEMBRANE PROTEIN TOLC"/>
    <property type="match status" value="1"/>
</dbReference>
<evidence type="ECO:0000256" key="4">
    <source>
        <dbReference type="ARBA" id="ARBA00023136"/>
    </source>
</evidence>
<dbReference type="Gene3D" id="1.20.1600.10">
    <property type="entry name" value="Outer membrane efflux proteins (OEP)"/>
    <property type="match status" value="1"/>
</dbReference>
<evidence type="ECO:0000256" key="2">
    <source>
        <dbReference type="ARBA" id="ARBA00022452"/>
    </source>
</evidence>
<gene>
    <name evidence="7" type="ORF">Ga0061069_10269</name>
</gene>
<feature type="signal peptide" evidence="6">
    <location>
        <begin position="1"/>
        <end position="28"/>
    </location>
</feature>
<sequence length="447" mass="46984">MNTPIPSRTLLACALALALALPASPAWCAQSKAAAQTPTATLAETALPALDSLPRPSLPQTVAIERTLAETPALQEAQAMQQAAAHNGAVLRAGTNEFTAQAQVQQRRIETQPDAGRYTEWQLLINRQLRLPAQALADARMAEALQVSAEAGRAAARQQLLGGLLTAWFAAERAQAEATLAQQDLALIDAQVKALQRRQALGDASVLDVEQMQAEQARAHATLLLAQGLAASSRAALLARYPQLAQGDTLLQQPPGDALALPAMSADQLGAQAAQASALLMAQRAALQRAQATAEQAKAARTPQPTVGAYVGSDRGGSERIVGLQFAMPFGGPARVSQERAALAEVDAAQWRLRDLQAQTQAEFAQLYASAQAQAAAANAAAQAAQTQIQASARMLRAYQLGEAGLSDWLLARRSALDATRMLLQSRFDAAVSAAQLKLQTGLLYAP</sequence>
<dbReference type="GO" id="GO:0015288">
    <property type="term" value="F:porin activity"/>
    <property type="evidence" value="ECO:0007669"/>
    <property type="project" value="TreeGrafter"/>
</dbReference>
<evidence type="ECO:0000256" key="5">
    <source>
        <dbReference type="ARBA" id="ARBA00023237"/>
    </source>
</evidence>
<dbReference type="STRING" id="339866.GCA_001418255_00593"/>
<reference evidence="8" key="1">
    <citation type="submission" date="2015-08" db="EMBL/GenBank/DDBJ databases">
        <authorList>
            <person name="Varghese N."/>
        </authorList>
    </citation>
    <scope>NUCLEOTIDE SEQUENCE [LARGE SCALE GENOMIC DNA]</scope>
    <source>
        <strain evidence="8">DSM 18181</strain>
    </source>
</reference>
<evidence type="ECO:0000313" key="8">
    <source>
        <dbReference type="Proteomes" id="UP000183649"/>
    </source>
</evidence>
<dbReference type="SUPFAM" id="SSF56954">
    <property type="entry name" value="Outer membrane efflux proteins (OEP)"/>
    <property type="match status" value="1"/>
</dbReference>
<keyword evidence="6" id="KW-0732">Signal</keyword>
<protein>
    <submittedName>
        <fullName evidence="7">Outer membrane protein TolC</fullName>
    </submittedName>
</protein>
<keyword evidence="8" id="KW-1185">Reference proteome</keyword>
<organism evidence="7 8">
    <name type="scientific">Thiomonas bhubaneswarensis</name>
    <dbReference type="NCBI Taxonomy" id="339866"/>
    <lineage>
        <taxon>Bacteria</taxon>
        <taxon>Pseudomonadati</taxon>
        <taxon>Pseudomonadota</taxon>
        <taxon>Betaproteobacteria</taxon>
        <taxon>Burkholderiales</taxon>
        <taxon>Thiomonas</taxon>
    </lineage>
</organism>
<comment type="subcellular location">
    <subcellularLocation>
        <location evidence="1">Cell outer membrane</location>
    </subcellularLocation>
</comment>
<dbReference type="OrthoDB" id="7616984at2"/>
<dbReference type="EMBL" id="CYHF01000002">
    <property type="protein sequence ID" value="CUA94389.1"/>
    <property type="molecule type" value="Genomic_DNA"/>
</dbReference>
<dbReference type="GO" id="GO:1990281">
    <property type="term" value="C:efflux pump complex"/>
    <property type="evidence" value="ECO:0007669"/>
    <property type="project" value="TreeGrafter"/>
</dbReference>
<accession>A0A0K6HU11</accession>
<dbReference type="PANTHER" id="PTHR30026:SF20">
    <property type="entry name" value="OUTER MEMBRANE PROTEIN TOLC"/>
    <property type="match status" value="1"/>
</dbReference>
<dbReference type="Proteomes" id="UP000183649">
    <property type="component" value="Unassembled WGS sequence"/>
</dbReference>
<keyword evidence="4" id="KW-0472">Membrane</keyword>
<proteinExistence type="predicted"/>
<evidence type="ECO:0000313" key="7">
    <source>
        <dbReference type="EMBL" id="CUA94389.1"/>
    </source>
</evidence>
<dbReference type="AlphaFoldDB" id="A0A0K6HU11"/>
<keyword evidence="3" id="KW-0812">Transmembrane</keyword>
<dbReference type="GO" id="GO:0009279">
    <property type="term" value="C:cell outer membrane"/>
    <property type="evidence" value="ECO:0007669"/>
    <property type="project" value="UniProtKB-SubCell"/>
</dbReference>
<name>A0A0K6HU11_9BURK</name>
<feature type="chain" id="PRO_5005504339" evidence="6">
    <location>
        <begin position="29"/>
        <end position="447"/>
    </location>
</feature>
<keyword evidence="5" id="KW-0998">Cell outer membrane</keyword>
<dbReference type="InterPro" id="IPR051906">
    <property type="entry name" value="TolC-like"/>
</dbReference>
<keyword evidence="2" id="KW-1134">Transmembrane beta strand</keyword>
<dbReference type="RefSeq" id="WP_055449546.1">
    <property type="nucleotide sequence ID" value="NZ_CYHF01000002.1"/>
</dbReference>
<dbReference type="GO" id="GO:0015562">
    <property type="term" value="F:efflux transmembrane transporter activity"/>
    <property type="evidence" value="ECO:0007669"/>
    <property type="project" value="InterPro"/>
</dbReference>
<evidence type="ECO:0000256" key="1">
    <source>
        <dbReference type="ARBA" id="ARBA00004442"/>
    </source>
</evidence>
<evidence type="ECO:0000256" key="3">
    <source>
        <dbReference type="ARBA" id="ARBA00022692"/>
    </source>
</evidence>